<dbReference type="AlphaFoldDB" id="A0A074YC39"/>
<feature type="chain" id="PRO_5001703208" description="DUF7580 domain-containing protein" evidence="1">
    <location>
        <begin position="19"/>
        <end position="562"/>
    </location>
</feature>
<dbReference type="HOGENOM" id="CLU_026305_4_0_1"/>
<protein>
    <recommendedName>
        <fullName evidence="2">DUF7580 domain-containing protein</fullName>
    </recommendedName>
</protein>
<dbReference type="PANTHER" id="PTHR35186">
    <property type="entry name" value="ANK_REP_REGION DOMAIN-CONTAINING PROTEIN"/>
    <property type="match status" value="1"/>
</dbReference>
<dbReference type="OrthoDB" id="3565018at2759"/>
<dbReference type="InterPro" id="IPR056002">
    <property type="entry name" value="DUF7580"/>
</dbReference>
<dbReference type="PANTHER" id="PTHR35186:SF4">
    <property type="entry name" value="PRION-INHIBITION AND PROPAGATION HELO DOMAIN-CONTAINING PROTEIN"/>
    <property type="match status" value="1"/>
</dbReference>
<dbReference type="Proteomes" id="UP000030706">
    <property type="component" value="Unassembled WGS sequence"/>
</dbReference>
<evidence type="ECO:0000313" key="3">
    <source>
        <dbReference type="EMBL" id="KEQ84426.1"/>
    </source>
</evidence>
<organism evidence="3 4">
    <name type="scientific">Aureobasidium pullulans EXF-150</name>
    <dbReference type="NCBI Taxonomy" id="1043002"/>
    <lineage>
        <taxon>Eukaryota</taxon>
        <taxon>Fungi</taxon>
        <taxon>Dikarya</taxon>
        <taxon>Ascomycota</taxon>
        <taxon>Pezizomycotina</taxon>
        <taxon>Dothideomycetes</taxon>
        <taxon>Dothideomycetidae</taxon>
        <taxon>Dothideales</taxon>
        <taxon>Saccotheciaceae</taxon>
        <taxon>Aureobasidium</taxon>
    </lineage>
</organism>
<name>A0A074YC39_AURPU</name>
<dbReference type="RefSeq" id="XP_029760613.1">
    <property type="nucleotide sequence ID" value="XM_029903784.1"/>
</dbReference>
<dbReference type="EMBL" id="KL584982">
    <property type="protein sequence ID" value="KEQ84426.1"/>
    <property type="molecule type" value="Genomic_DNA"/>
</dbReference>
<feature type="domain" description="DUF7580" evidence="2">
    <location>
        <begin position="182"/>
        <end position="555"/>
    </location>
</feature>
<keyword evidence="1" id="KW-0732">Signal</keyword>
<gene>
    <name evidence="3" type="ORF">M438DRAFT_335208</name>
</gene>
<evidence type="ECO:0000256" key="1">
    <source>
        <dbReference type="SAM" id="SignalP"/>
    </source>
</evidence>
<dbReference type="Pfam" id="PF24476">
    <property type="entry name" value="DUF7580"/>
    <property type="match status" value="1"/>
</dbReference>
<keyword evidence="4" id="KW-1185">Reference proteome</keyword>
<proteinExistence type="predicted"/>
<evidence type="ECO:0000313" key="4">
    <source>
        <dbReference type="Proteomes" id="UP000030706"/>
    </source>
</evidence>
<evidence type="ECO:0000259" key="2">
    <source>
        <dbReference type="Pfam" id="PF24476"/>
    </source>
</evidence>
<sequence>MAEVAGLVLGGIPLIVLAMQSYREALEWGRKYRKYDDLLLRTKDAVLIQQEQLYATFDEIGLHEPNYDELEARLQELYPGKHGLFMREIGRMEVTVNNLMEELCLDSLGRPKWSKEQLARMRHEWRRIKAAVTSGETEKLIGQLQERNNQLSRCLRRPEIVRGQSSPMVQAVRAQFNLRRFDTVRQHACAIKDTLDACWHCSCSDQHPTSLDLSWQYNPPESFPKFGISLALTNHSKGLAMTNGLEWRKIQTYIEGQYVDTHQTKAVQVLGLRSGNATQSTITQQAPTFLKGLLSKNQPQVLKVSPSATITTASSAPRSSEIKSLCQFLQGLDKNCGDLGFLLVPGEKKRVHITPVTTPHIAPTEMVTLDSLMSPKRSVTFLGLSRKKRFEIAAAAAWATLLLYDTPWLTDTWDKTGLYFFLDRNAADHNIHAASPCVSTMVNKAKNARRFQSKLIRNEAVFALGVLLIELCLDSSLDELGKTMNATTNSNSIIEDYKVANNSLDRVFLDAGDFYGNACRLCLRFEFYGRDVLMNFGEGTFRQEFYNEVVAPVQATFSAMPR</sequence>
<feature type="signal peptide" evidence="1">
    <location>
        <begin position="1"/>
        <end position="18"/>
    </location>
</feature>
<reference evidence="3 4" key="1">
    <citation type="journal article" date="2014" name="BMC Genomics">
        <title>Genome sequencing of four Aureobasidium pullulans varieties: biotechnological potential, stress tolerance, and description of new species.</title>
        <authorList>
            <person name="Gostin Ar C."/>
            <person name="Ohm R.A."/>
            <person name="Kogej T."/>
            <person name="Sonjak S."/>
            <person name="Turk M."/>
            <person name="Zajc J."/>
            <person name="Zalar P."/>
            <person name="Grube M."/>
            <person name="Sun H."/>
            <person name="Han J."/>
            <person name="Sharma A."/>
            <person name="Chiniquy J."/>
            <person name="Ngan C.Y."/>
            <person name="Lipzen A."/>
            <person name="Barry K."/>
            <person name="Grigoriev I.V."/>
            <person name="Gunde-Cimerman N."/>
        </authorList>
    </citation>
    <scope>NUCLEOTIDE SEQUENCE [LARGE SCALE GENOMIC DNA]</scope>
    <source>
        <strain evidence="3 4">EXF-150</strain>
    </source>
</reference>
<dbReference type="GeneID" id="40746090"/>
<accession>A0A074YC39</accession>